<accession>A0A6M1SXP0</accession>
<evidence type="ECO:0000256" key="3">
    <source>
        <dbReference type="ARBA" id="ARBA00004496"/>
    </source>
</evidence>
<dbReference type="GO" id="GO:0005737">
    <property type="term" value="C:cytoplasm"/>
    <property type="evidence" value="ECO:0007669"/>
    <property type="project" value="UniProtKB-SubCell"/>
</dbReference>
<comment type="caution">
    <text evidence="16">Lacks conserved residue(s) required for the propagation of feature annotation.</text>
</comment>
<dbReference type="NCBIfam" id="NF009855">
    <property type="entry name" value="PRK13321.1"/>
    <property type="match status" value="1"/>
</dbReference>
<comment type="cofactor">
    <cofactor evidence="2">
        <name>K(+)</name>
        <dbReference type="ChEBI" id="CHEBI:29103"/>
    </cofactor>
</comment>
<gene>
    <name evidence="16" type="primary">coaX</name>
    <name evidence="17" type="ORF">G3570_14280</name>
</gene>
<keyword evidence="8 16" id="KW-0808">Transferase</keyword>
<keyword evidence="9 16" id="KW-0547">Nucleotide-binding</keyword>
<dbReference type="SUPFAM" id="SSF53067">
    <property type="entry name" value="Actin-like ATPase domain"/>
    <property type="match status" value="2"/>
</dbReference>
<evidence type="ECO:0000256" key="11">
    <source>
        <dbReference type="ARBA" id="ARBA00022840"/>
    </source>
</evidence>
<evidence type="ECO:0000256" key="8">
    <source>
        <dbReference type="ARBA" id="ARBA00022679"/>
    </source>
</evidence>
<dbReference type="Pfam" id="PF03309">
    <property type="entry name" value="Pan_kinase"/>
    <property type="match status" value="1"/>
</dbReference>
<evidence type="ECO:0000256" key="6">
    <source>
        <dbReference type="ARBA" id="ARBA00012102"/>
    </source>
</evidence>
<dbReference type="CDD" id="cd24015">
    <property type="entry name" value="ASKHA_NBD_PanK-III"/>
    <property type="match status" value="1"/>
</dbReference>
<comment type="pathway">
    <text evidence="4 16">Cofactor biosynthesis; coenzyme A biosynthesis; CoA from (R)-pantothenate: step 1/5.</text>
</comment>
<evidence type="ECO:0000313" key="17">
    <source>
        <dbReference type="EMBL" id="NGP77812.1"/>
    </source>
</evidence>
<dbReference type="EMBL" id="JAALLT010000004">
    <property type="protein sequence ID" value="NGP77812.1"/>
    <property type="molecule type" value="Genomic_DNA"/>
</dbReference>
<comment type="subcellular location">
    <subcellularLocation>
        <location evidence="3 16">Cytoplasm</location>
    </subcellularLocation>
</comment>
<dbReference type="HAMAP" id="MF_01274">
    <property type="entry name" value="Pantothen_kinase_3"/>
    <property type="match status" value="1"/>
</dbReference>
<comment type="cofactor">
    <cofactor evidence="16">
        <name>NH4(+)</name>
        <dbReference type="ChEBI" id="CHEBI:28938"/>
    </cofactor>
    <cofactor evidence="16">
        <name>K(+)</name>
        <dbReference type="ChEBI" id="CHEBI:29103"/>
    </cofactor>
    <text evidence="16">A monovalent cation. Ammonium or potassium.</text>
</comment>
<evidence type="ECO:0000256" key="15">
    <source>
        <dbReference type="ARBA" id="ARBA00040883"/>
    </source>
</evidence>
<feature type="binding site" evidence="16">
    <location>
        <position position="129"/>
    </location>
    <ligand>
        <name>K(+)</name>
        <dbReference type="ChEBI" id="CHEBI:29103"/>
    </ligand>
</feature>
<dbReference type="PANTHER" id="PTHR34265:SF1">
    <property type="entry name" value="TYPE III PANTOTHENATE KINASE"/>
    <property type="match status" value="1"/>
</dbReference>
<feature type="active site" description="Proton acceptor" evidence="16">
    <location>
        <position position="109"/>
    </location>
</feature>
<feature type="binding site" evidence="16">
    <location>
        <begin position="6"/>
        <end position="13"/>
    </location>
    <ligand>
        <name>ATP</name>
        <dbReference type="ChEBI" id="CHEBI:30616"/>
    </ligand>
</feature>
<comment type="function">
    <text evidence="16">Catalyzes the phosphorylation of pantothenate (Pan), the first step in CoA biosynthesis.</text>
</comment>
<comment type="subunit">
    <text evidence="5 16">Homodimer.</text>
</comment>
<feature type="binding site" evidence="16">
    <location>
        <begin position="107"/>
        <end position="110"/>
    </location>
    <ligand>
        <name>substrate</name>
    </ligand>
</feature>
<organism evidence="17 18">
    <name type="scientific">Halalkalibaculum roseum</name>
    <dbReference type="NCBI Taxonomy" id="2709311"/>
    <lineage>
        <taxon>Bacteria</taxon>
        <taxon>Pseudomonadati</taxon>
        <taxon>Balneolota</taxon>
        <taxon>Balneolia</taxon>
        <taxon>Balneolales</taxon>
        <taxon>Balneolaceae</taxon>
        <taxon>Halalkalibaculum</taxon>
    </lineage>
</organism>
<reference evidence="17 18" key="1">
    <citation type="submission" date="2020-02" db="EMBL/GenBank/DDBJ databases">
        <title>Balneolaceae bacterium YR4-1, complete genome.</title>
        <authorList>
            <person name="Li Y."/>
            <person name="Wu S."/>
        </authorList>
    </citation>
    <scope>NUCLEOTIDE SEQUENCE [LARGE SCALE GENOMIC DNA]</scope>
    <source>
        <strain evidence="17 18">YR4-1</strain>
    </source>
</reference>
<evidence type="ECO:0000256" key="13">
    <source>
        <dbReference type="ARBA" id="ARBA00022993"/>
    </source>
</evidence>
<dbReference type="PANTHER" id="PTHR34265">
    <property type="entry name" value="TYPE III PANTOTHENATE KINASE"/>
    <property type="match status" value="1"/>
</dbReference>
<keyword evidence="13 16" id="KW-0173">Coenzyme A biosynthesis</keyword>
<dbReference type="RefSeq" id="WP_165143508.1">
    <property type="nucleotide sequence ID" value="NZ_JAALLT010000004.1"/>
</dbReference>
<evidence type="ECO:0000256" key="7">
    <source>
        <dbReference type="ARBA" id="ARBA00022490"/>
    </source>
</evidence>
<evidence type="ECO:0000256" key="10">
    <source>
        <dbReference type="ARBA" id="ARBA00022777"/>
    </source>
</evidence>
<dbReference type="NCBIfam" id="TIGR00671">
    <property type="entry name" value="baf"/>
    <property type="match status" value="1"/>
</dbReference>
<dbReference type="InterPro" id="IPR004619">
    <property type="entry name" value="Type_III_PanK"/>
</dbReference>
<comment type="caution">
    <text evidence="17">The sequence shown here is derived from an EMBL/GenBank/DDBJ whole genome shotgun (WGS) entry which is preliminary data.</text>
</comment>
<dbReference type="GO" id="GO:0015937">
    <property type="term" value="P:coenzyme A biosynthetic process"/>
    <property type="evidence" value="ECO:0007669"/>
    <property type="project" value="UniProtKB-UniRule"/>
</dbReference>
<dbReference type="GO" id="GO:0005524">
    <property type="term" value="F:ATP binding"/>
    <property type="evidence" value="ECO:0007669"/>
    <property type="project" value="UniProtKB-UniRule"/>
</dbReference>
<protein>
    <recommendedName>
        <fullName evidence="15 16">Type III pantothenate kinase</fullName>
        <ecNumber evidence="6 16">2.7.1.33</ecNumber>
    </recommendedName>
    <alternativeName>
        <fullName evidence="16">PanK-III</fullName>
    </alternativeName>
    <alternativeName>
        <fullName evidence="16">Pantothenic acid kinase</fullName>
    </alternativeName>
</protein>
<evidence type="ECO:0000256" key="12">
    <source>
        <dbReference type="ARBA" id="ARBA00022958"/>
    </source>
</evidence>
<keyword evidence="10 16" id="KW-0418">Kinase</keyword>
<evidence type="ECO:0000256" key="4">
    <source>
        <dbReference type="ARBA" id="ARBA00005225"/>
    </source>
</evidence>
<keyword evidence="16" id="KW-0479">Metal-binding</keyword>
<evidence type="ECO:0000256" key="14">
    <source>
        <dbReference type="ARBA" id="ARBA00038036"/>
    </source>
</evidence>
<dbReference type="GO" id="GO:0004594">
    <property type="term" value="F:pantothenate kinase activity"/>
    <property type="evidence" value="ECO:0007669"/>
    <property type="project" value="UniProtKB-UniRule"/>
</dbReference>
<evidence type="ECO:0000256" key="5">
    <source>
        <dbReference type="ARBA" id="ARBA00011738"/>
    </source>
</evidence>
<dbReference type="AlphaFoldDB" id="A0A6M1SXP0"/>
<comment type="similarity">
    <text evidence="14 16">Belongs to the type III pantothenate kinase family.</text>
</comment>
<dbReference type="InterPro" id="IPR043129">
    <property type="entry name" value="ATPase_NBD"/>
</dbReference>
<evidence type="ECO:0000256" key="1">
    <source>
        <dbReference type="ARBA" id="ARBA00001206"/>
    </source>
</evidence>
<evidence type="ECO:0000256" key="2">
    <source>
        <dbReference type="ARBA" id="ARBA00001958"/>
    </source>
</evidence>
<dbReference type="GO" id="GO:0046872">
    <property type="term" value="F:metal ion binding"/>
    <property type="evidence" value="ECO:0007669"/>
    <property type="project" value="UniProtKB-KW"/>
</dbReference>
<dbReference type="Proteomes" id="UP000473278">
    <property type="component" value="Unassembled WGS sequence"/>
</dbReference>
<keyword evidence="11 16" id="KW-0067">ATP-binding</keyword>
<evidence type="ECO:0000256" key="9">
    <source>
        <dbReference type="ARBA" id="ARBA00022741"/>
    </source>
</evidence>
<keyword evidence="18" id="KW-1185">Reference proteome</keyword>
<evidence type="ECO:0000313" key="18">
    <source>
        <dbReference type="Proteomes" id="UP000473278"/>
    </source>
</evidence>
<evidence type="ECO:0000256" key="16">
    <source>
        <dbReference type="HAMAP-Rule" id="MF_01274"/>
    </source>
</evidence>
<feature type="binding site" evidence="16">
    <location>
        <position position="132"/>
    </location>
    <ligand>
        <name>ATP</name>
        <dbReference type="ChEBI" id="CHEBI:30616"/>
    </ligand>
</feature>
<keyword evidence="12 16" id="KW-0630">Potassium</keyword>
<keyword evidence="7 16" id="KW-0963">Cytoplasm</keyword>
<dbReference type="EC" id="2.7.1.33" evidence="6 16"/>
<sequence>MFLAVDAGNSNIVLGIYDGGEWIQVWRIETEKDKGSDDYRAIFLSHFEQADIPLETISGVMIASVVPHLTDHLQNALHELTGIMPLILGHHTDSGISLEADNPKEIGPDLIAGAVGAYHSTQDTCIVVDFGTATTLVAVEQPGRLTGGVICAGLKITIDALIGRTALLGDIPLRVPSKVLATDTVGAMQSGLIRGHACMVEGLINKIKEEIGQAQVVATGGLAETLAPYIESFDRVDPLLTLDGMRMIYDRRE</sequence>
<name>A0A6M1SXP0_9BACT</name>
<dbReference type="Gene3D" id="3.30.420.40">
    <property type="match status" value="2"/>
</dbReference>
<comment type="catalytic activity">
    <reaction evidence="1 16">
        <text>(R)-pantothenate + ATP = (R)-4'-phosphopantothenate + ADP + H(+)</text>
        <dbReference type="Rhea" id="RHEA:16373"/>
        <dbReference type="ChEBI" id="CHEBI:10986"/>
        <dbReference type="ChEBI" id="CHEBI:15378"/>
        <dbReference type="ChEBI" id="CHEBI:29032"/>
        <dbReference type="ChEBI" id="CHEBI:30616"/>
        <dbReference type="ChEBI" id="CHEBI:456216"/>
        <dbReference type="EC" id="2.7.1.33"/>
    </reaction>
</comment>
<proteinExistence type="inferred from homology"/>
<feature type="binding site" evidence="16">
    <location>
        <position position="184"/>
    </location>
    <ligand>
        <name>substrate</name>
    </ligand>
</feature>
<dbReference type="UniPathway" id="UPA00241">
    <property type="reaction ID" value="UER00352"/>
</dbReference>